<evidence type="ECO:0000256" key="2">
    <source>
        <dbReference type="ARBA" id="ARBA00022475"/>
    </source>
</evidence>
<keyword evidence="7 8" id="KW-0472">Membrane</keyword>
<dbReference type="Pfam" id="PF09721">
    <property type="entry name" value="Exosortase_EpsH"/>
    <property type="match status" value="1"/>
</dbReference>
<feature type="transmembrane region" description="Helical" evidence="8">
    <location>
        <begin position="537"/>
        <end position="557"/>
    </location>
</feature>
<keyword evidence="4 8" id="KW-0812">Transmembrane</keyword>
<feature type="transmembrane region" description="Helical" evidence="8">
    <location>
        <begin position="213"/>
        <end position="231"/>
    </location>
</feature>
<dbReference type="InterPro" id="IPR026420">
    <property type="entry name" value="Exo_VPEID"/>
</dbReference>
<feature type="transmembrane region" description="Helical" evidence="8">
    <location>
        <begin position="366"/>
        <end position="386"/>
    </location>
</feature>
<feature type="transmembrane region" description="Helical" evidence="8">
    <location>
        <begin position="392"/>
        <end position="409"/>
    </location>
</feature>
<evidence type="ECO:0000256" key="3">
    <source>
        <dbReference type="ARBA" id="ARBA00022670"/>
    </source>
</evidence>
<evidence type="ECO:0000259" key="9">
    <source>
        <dbReference type="Pfam" id="PF02517"/>
    </source>
</evidence>
<feature type="domain" description="CAAX prenyl protease 2/Lysostaphin resistance protein A-like" evidence="9">
    <location>
        <begin position="463"/>
        <end position="549"/>
    </location>
</feature>
<sequence>MRERAEPGRKVSWPILRRAWSSARLRPYAMAGLIAAELAGLALAYQVLSDLECRRTEAQLGCDLLRSLVARAVVVTMAFGLFIWARPGTWLAAQEERSPPARERPTLPSPGRNGGASYMWLAVHGLGVALLAMPLALSPATVAESDLFFDRALPFWIAGAALAIVGALFYAAKPLAWRRWLAAESYSPLIILALVALGPDLGRALLPVWEWQGLARVTFAAVSLLLTSTGAEVYVDPAAYVIGLRDFFVEIGPPCAGTEGFVLITAFVALYGYLFRGDLRFPQYWLIVLPLGLILSWVFNVVRIATLLLIGARASPEIAVNGFHSHAGWMFFALLALGLIAVVHATPALHTPKQAPVPLPLMEDWYAARILPFAVFLLTGTVGSALTVHPDLAFPARALAVAAALALFWRHYRRIEWTPDPVAVIAGLSVGIAWIALQPPLSSSGSLLMDAVASLSGPMLAVWVAARLLGTSILVPVVEELFFRGYLLERLDGPGVSRRILAVAASSAAFAMMHGRWLEAGMAGVVFAGVMLRRQRVGDAIVAHVAANSLIGLWAIISSDWSVL</sequence>
<evidence type="ECO:0000313" key="11">
    <source>
        <dbReference type="Proteomes" id="UP000305887"/>
    </source>
</evidence>
<feature type="transmembrane region" description="Helical" evidence="8">
    <location>
        <begin position="68"/>
        <end position="85"/>
    </location>
</feature>
<dbReference type="OrthoDB" id="8451928at2"/>
<evidence type="ECO:0000256" key="8">
    <source>
        <dbReference type="SAM" id="Phobius"/>
    </source>
</evidence>
<dbReference type="EC" id="3.4.22.-" evidence="10"/>
<comment type="caution">
    <text evidence="10">The sequence shown here is derived from an EMBL/GenBank/DDBJ whole genome shotgun (WGS) entry which is preliminary data.</text>
</comment>
<feature type="transmembrane region" description="Helical" evidence="8">
    <location>
        <begin position="152"/>
        <end position="171"/>
    </location>
</feature>
<name>A0A5C4N5H2_9RHOB</name>
<evidence type="ECO:0000256" key="1">
    <source>
        <dbReference type="ARBA" id="ARBA00004651"/>
    </source>
</evidence>
<keyword evidence="3 10" id="KW-0645">Protease</keyword>
<dbReference type="EMBL" id="VDFU01000004">
    <property type="protein sequence ID" value="TNC51598.1"/>
    <property type="molecule type" value="Genomic_DNA"/>
</dbReference>
<feature type="transmembrane region" description="Helical" evidence="8">
    <location>
        <begin position="326"/>
        <end position="345"/>
    </location>
</feature>
<evidence type="ECO:0000313" key="10">
    <source>
        <dbReference type="EMBL" id="TNC51598.1"/>
    </source>
</evidence>
<evidence type="ECO:0000256" key="4">
    <source>
        <dbReference type="ARBA" id="ARBA00022692"/>
    </source>
</evidence>
<dbReference type="NCBIfam" id="TIGR03008">
    <property type="entry name" value="pepcterm_CAAX"/>
    <property type="match status" value="1"/>
</dbReference>
<feature type="transmembrane region" description="Helical" evidence="8">
    <location>
        <begin position="421"/>
        <end position="437"/>
    </location>
</feature>
<feature type="transmembrane region" description="Helical" evidence="8">
    <location>
        <begin position="286"/>
        <end position="314"/>
    </location>
</feature>
<proteinExistence type="predicted"/>
<organism evidence="10 11">
    <name type="scientific">Rubellimicrobium rubrum</name>
    <dbReference type="NCBI Taxonomy" id="2585369"/>
    <lineage>
        <taxon>Bacteria</taxon>
        <taxon>Pseudomonadati</taxon>
        <taxon>Pseudomonadota</taxon>
        <taxon>Alphaproteobacteria</taxon>
        <taxon>Rhodobacterales</taxon>
        <taxon>Roseobacteraceae</taxon>
        <taxon>Rubellimicrobium</taxon>
    </lineage>
</organism>
<dbReference type="NCBIfam" id="TIGR04178">
    <property type="entry name" value="exo_archaeo"/>
    <property type="match status" value="1"/>
</dbReference>
<keyword evidence="6 8" id="KW-1133">Transmembrane helix</keyword>
<keyword evidence="5 10" id="KW-0378">Hydrolase</keyword>
<feature type="transmembrane region" description="Helical" evidence="8">
    <location>
        <begin position="251"/>
        <end position="274"/>
    </location>
</feature>
<comment type="subcellular location">
    <subcellularLocation>
        <location evidence="1">Cell membrane</location>
        <topology evidence="1">Multi-pass membrane protein</topology>
    </subcellularLocation>
</comment>
<dbReference type="GO" id="GO:0004175">
    <property type="term" value="F:endopeptidase activity"/>
    <property type="evidence" value="ECO:0007669"/>
    <property type="project" value="UniProtKB-ARBA"/>
</dbReference>
<protein>
    <submittedName>
        <fullName evidence="10">Exosortase E/protease, VPEID-CTERM system</fullName>
        <ecNumber evidence="10">3.4.22.-</ecNumber>
    </submittedName>
</protein>
<dbReference type="GO" id="GO:0006508">
    <property type="term" value="P:proteolysis"/>
    <property type="evidence" value="ECO:0007669"/>
    <property type="project" value="UniProtKB-KW"/>
</dbReference>
<dbReference type="GO" id="GO:0080120">
    <property type="term" value="P:CAAX-box protein maturation"/>
    <property type="evidence" value="ECO:0007669"/>
    <property type="project" value="UniProtKB-ARBA"/>
</dbReference>
<dbReference type="InterPro" id="IPR014346">
    <property type="entry name" value="Prenyl_protease-related"/>
</dbReference>
<accession>A0A5C4N5H2</accession>
<keyword evidence="2" id="KW-1003">Cell membrane</keyword>
<dbReference type="InterPro" id="IPR026392">
    <property type="entry name" value="Exo/Archaeosortase_dom"/>
</dbReference>
<keyword evidence="11" id="KW-1185">Reference proteome</keyword>
<dbReference type="InterPro" id="IPR003675">
    <property type="entry name" value="Rce1/LyrA-like_dom"/>
</dbReference>
<evidence type="ECO:0000256" key="6">
    <source>
        <dbReference type="ARBA" id="ARBA00022989"/>
    </source>
</evidence>
<feature type="transmembrane region" description="Helical" evidence="8">
    <location>
        <begin position="28"/>
        <end position="48"/>
    </location>
</feature>
<evidence type="ECO:0000256" key="5">
    <source>
        <dbReference type="ARBA" id="ARBA00022801"/>
    </source>
</evidence>
<gene>
    <name evidence="10" type="primary">xrtE</name>
    <name evidence="10" type="ORF">FHG66_05415</name>
</gene>
<dbReference type="GO" id="GO:0005886">
    <property type="term" value="C:plasma membrane"/>
    <property type="evidence" value="ECO:0007669"/>
    <property type="project" value="UniProtKB-SubCell"/>
</dbReference>
<feature type="transmembrane region" description="Helical" evidence="8">
    <location>
        <begin position="118"/>
        <end position="140"/>
    </location>
</feature>
<dbReference type="Proteomes" id="UP000305887">
    <property type="component" value="Unassembled WGS sequence"/>
</dbReference>
<evidence type="ECO:0000256" key="7">
    <source>
        <dbReference type="ARBA" id="ARBA00023136"/>
    </source>
</evidence>
<dbReference type="Pfam" id="PF02517">
    <property type="entry name" value="Rce1-like"/>
    <property type="match status" value="1"/>
</dbReference>
<dbReference type="AlphaFoldDB" id="A0A5C4N5H2"/>
<dbReference type="NCBIfam" id="TIGR04162">
    <property type="entry name" value="exo_VPEID"/>
    <property type="match status" value="1"/>
</dbReference>
<dbReference type="InterPro" id="IPR019127">
    <property type="entry name" value="Exosortase"/>
</dbReference>
<reference evidence="10 11" key="1">
    <citation type="submission" date="2019-06" db="EMBL/GenBank/DDBJ databases">
        <title>YIM 131921 draft genome.</title>
        <authorList>
            <person name="Jiang L."/>
        </authorList>
    </citation>
    <scope>NUCLEOTIDE SEQUENCE [LARGE SCALE GENOMIC DNA]</scope>
    <source>
        <strain evidence="10 11">YIM 131921</strain>
    </source>
</reference>
<feature type="transmembrane region" description="Helical" evidence="8">
    <location>
        <begin position="457"/>
        <end position="478"/>
    </location>
</feature>